<organism evidence="1">
    <name type="scientific">uncultured Caudovirales phage</name>
    <dbReference type="NCBI Taxonomy" id="2100421"/>
    <lineage>
        <taxon>Viruses</taxon>
        <taxon>Duplodnaviria</taxon>
        <taxon>Heunggongvirae</taxon>
        <taxon>Uroviricota</taxon>
        <taxon>Caudoviricetes</taxon>
        <taxon>Peduoviridae</taxon>
        <taxon>Maltschvirus</taxon>
        <taxon>Maltschvirus maltsch</taxon>
    </lineage>
</organism>
<proteinExistence type="predicted"/>
<name>A0A6J5KSA8_9CAUD</name>
<protein>
    <submittedName>
        <fullName evidence="1">Uncharacterized protein</fullName>
    </submittedName>
</protein>
<dbReference type="EMBL" id="LR798231">
    <property type="protein sequence ID" value="CAB5208529.1"/>
    <property type="molecule type" value="Genomic_DNA"/>
</dbReference>
<dbReference type="EMBL" id="LR796187">
    <property type="protein sequence ID" value="CAB4125348.1"/>
    <property type="molecule type" value="Genomic_DNA"/>
</dbReference>
<reference evidence="1" key="1">
    <citation type="submission" date="2020-04" db="EMBL/GenBank/DDBJ databases">
        <authorList>
            <person name="Chiriac C."/>
            <person name="Salcher M."/>
            <person name="Ghai R."/>
            <person name="Kavagutti S V."/>
        </authorList>
    </citation>
    <scope>NUCLEOTIDE SEQUENCE</scope>
</reference>
<evidence type="ECO:0000313" key="1">
    <source>
        <dbReference type="EMBL" id="CAB4125348.1"/>
    </source>
</evidence>
<sequence length="79" mass="8518">MGNGNILHEVMTSGQPWAAERAQYALQVHEAVGAGQLSASEAKEILQDLISTEKLDEAATDQQLRAALVFGVTQLVSFY</sequence>
<evidence type="ECO:0000313" key="2">
    <source>
        <dbReference type="EMBL" id="CAB5208529.1"/>
    </source>
</evidence>
<accession>A0A6J5KSA8</accession>
<gene>
    <name evidence="2" type="ORF">UFOVP181_59</name>
    <name evidence="1" type="ORF">UFOVP57_103</name>
</gene>